<dbReference type="STRING" id="29341.RSJ17_16720"/>
<feature type="transmembrane region" description="Helical" evidence="1">
    <location>
        <begin position="273"/>
        <end position="292"/>
    </location>
</feature>
<keyword evidence="1" id="KW-0472">Membrane</keyword>
<feature type="transmembrane region" description="Helical" evidence="1">
    <location>
        <begin position="98"/>
        <end position="119"/>
    </location>
</feature>
<evidence type="ECO:0000256" key="1">
    <source>
        <dbReference type="SAM" id="Phobius"/>
    </source>
</evidence>
<comment type="caution">
    <text evidence="2">The sequence shown here is derived from an EMBL/GenBank/DDBJ whole genome shotgun (WGS) entry which is preliminary data.</text>
</comment>
<accession>A0A0C1U088</accession>
<dbReference type="AlphaFoldDB" id="A0A0C1U088"/>
<proteinExistence type="predicted"/>
<protein>
    <submittedName>
        <fullName evidence="2">Putative membrane protein</fullName>
    </submittedName>
</protein>
<evidence type="ECO:0000313" key="2">
    <source>
        <dbReference type="EMBL" id="KIE46244.1"/>
    </source>
</evidence>
<name>A0A0C1U088_9CLOT</name>
<dbReference type="EMBL" id="AYSO01000017">
    <property type="protein sequence ID" value="KIE46244.1"/>
    <property type="molecule type" value="Genomic_DNA"/>
</dbReference>
<dbReference type="Proteomes" id="UP000031366">
    <property type="component" value="Unassembled WGS sequence"/>
</dbReference>
<feature type="transmembrane region" description="Helical" evidence="1">
    <location>
        <begin position="139"/>
        <end position="158"/>
    </location>
</feature>
<organism evidence="2 3">
    <name type="scientific">Clostridium argentinense CDC 2741</name>
    <dbReference type="NCBI Taxonomy" id="1418104"/>
    <lineage>
        <taxon>Bacteria</taxon>
        <taxon>Bacillati</taxon>
        <taxon>Bacillota</taxon>
        <taxon>Clostridia</taxon>
        <taxon>Eubacteriales</taxon>
        <taxon>Clostridiaceae</taxon>
        <taxon>Clostridium</taxon>
    </lineage>
</organism>
<feature type="transmembrane region" description="Helical" evidence="1">
    <location>
        <begin position="194"/>
        <end position="219"/>
    </location>
</feature>
<sequence length="329" mass="36614">MKVETIKNYLDNIFASLPKNAETMKLKKELLYNMEDKYNELKKSGKTENEAIGIVISEFGNIDELIEEFGIDTTKEANNIRTISMEEAERYMVDKEKYGNMIAIGVFLCILAPAALIFIEQLVANNISGISIYEGIFNAISIIPLLLLIAIAVGLFIYSGTKLEKYKYLEGDFSIPYHVKNRVQQKKEEFSSTFTTNIIAGVILCVLSPVSLIILSSITGNEDKLSSYGVVILLVMVAIAVFMFVRVGNINGSYSILLQIEEYSKKSKENNRVIGAVAAVVWPLATAIFLIWGLAFGAWRICWIVFPITGVLFGAFSGAYTIMKGENEK</sequence>
<feature type="transmembrane region" description="Helical" evidence="1">
    <location>
        <begin position="225"/>
        <end position="245"/>
    </location>
</feature>
<dbReference type="InterPro" id="IPR047928">
    <property type="entry name" value="Perm_prefix_1"/>
</dbReference>
<evidence type="ECO:0000313" key="3">
    <source>
        <dbReference type="Proteomes" id="UP000031366"/>
    </source>
</evidence>
<keyword evidence="1" id="KW-1133">Transmembrane helix</keyword>
<reference evidence="2 3" key="1">
    <citation type="journal article" date="2015" name="Infect. Genet. Evol.">
        <title>Genomic sequences of six botulinum neurotoxin-producing strains representing three clostridial species illustrate the mobility and diversity of botulinum neurotoxin genes.</title>
        <authorList>
            <person name="Smith T.J."/>
            <person name="Hill K.K."/>
            <person name="Xie G."/>
            <person name="Foley B.T."/>
            <person name="Williamson C.H."/>
            <person name="Foster J.T."/>
            <person name="Johnson S.L."/>
            <person name="Chertkov O."/>
            <person name="Teshima H."/>
            <person name="Gibbons H.S."/>
            <person name="Johnsky L.A."/>
            <person name="Karavis M.A."/>
            <person name="Smith L.A."/>
        </authorList>
    </citation>
    <scope>NUCLEOTIDE SEQUENCE [LARGE SCALE GENOMIC DNA]</scope>
    <source>
        <strain evidence="2 3">CDC 2741</strain>
    </source>
</reference>
<dbReference type="NCBIfam" id="NF038403">
    <property type="entry name" value="perm_prefix_1"/>
    <property type="match status" value="1"/>
</dbReference>
<gene>
    <name evidence="2" type="ORF">U732_1760</name>
</gene>
<keyword evidence="1" id="KW-0812">Transmembrane</keyword>
<feature type="transmembrane region" description="Helical" evidence="1">
    <location>
        <begin position="298"/>
        <end position="323"/>
    </location>
</feature>
<keyword evidence="3" id="KW-1185">Reference proteome</keyword>